<name>A0A3R9MH05_9BACT</name>
<reference evidence="1 2" key="1">
    <citation type="submission" date="2018-12" db="EMBL/GenBank/DDBJ databases">
        <authorList>
            <person name="Feng G."/>
            <person name="Zhu H."/>
        </authorList>
    </citation>
    <scope>NUCLEOTIDE SEQUENCE [LARGE SCALE GENOMIC DNA]</scope>
    <source>
        <strain evidence="1 2">9PBR-2</strain>
    </source>
</reference>
<dbReference type="EMBL" id="RWIS01000009">
    <property type="protein sequence ID" value="RSK31204.1"/>
    <property type="molecule type" value="Genomic_DNA"/>
</dbReference>
<dbReference type="OrthoDB" id="884362at2"/>
<proteinExistence type="predicted"/>
<keyword evidence="2" id="KW-1185">Reference proteome</keyword>
<evidence type="ECO:0000313" key="2">
    <source>
        <dbReference type="Proteomes" id="UP000280066"/>
    </source>
</evidence>
<accession>A0A3R9MH05</accession>
<dbReference type="RefSeq" id="WP_125431742.1">
    <property type="nucleotide sequence ID" value="NZ_RWIS01000009.1"/>
</dbReference>
<organism evidence="1 2">
    <name type="scientific">Hymenobacter metallilatus</name>
    <dbReference type="NCBI Taxonomy" id="2493666"/>
    <lineage>
        <taxon>Bacteria</taxon>
        <taxon>Pseudomonadati</taxon>
        <taxon>Bacteroidota</taxon>
        <taxon>Cytophagia</taxon>
        <taxon>Cytophagales</taxon>
        <taxon>Hymenobacteraceae</taxon>
        <taxon>Hymenobacter</taxon>
    </lineage>
</organism>
<dbReference type="AlphaFoldDB" id="A0A3R9MH05"/>
<dbReference type="Proteomes" id="UP000280066">
    <property type="component" value="Unassembled WGS sequence"/>
</dbReference>
<gene>
    <name evidence="1" type="ORF">EI290_14390</name>
</gene>
<comment type="caution">
    <text evidence="1">The sequence shown here is derived from an EMBL/GenBank/DDBJ whole genome shotgun (WGS) entry which is preliminary data.</text>
</comment>
<sequence length="138" mass="16096">MTSTTLADFLHLTHRPDLGIVTARWTRPTSSEELRYGYQELLRYAGGCESCRRWLIDSRRRIQVDSRDVHWLTSEFYPRLRQHLGGHVYLAFLIAPYQADDVQDESLPALPYTHGDYCSLNQFTDEGEAVRWLCSRAM</sequence>
<protein>
    <submittedName>
        <fullName evidence="1">Uncharacterized protein</fullName>
    </submittedName>
</protein>
<evidence type="ECO:0000313" key="1">
    <source>
        <dbReference type="EMBL" id="RSK31204.1"/>
    </source>
</evidence>